<evidence type="ECO:0000313" key="1">
    <source>
        <dbReference type="EnsemblPlants" id="Bo3g123400.1"/>
    </source>
</evidence>
<dbReference type="STRING" id="109376.A0A0D3BGW6"/>
<dbReference type="HOGENOM" id="CLU_1549747_0_0_1"/>
<protein>
    <submittedName>
        <fullName evidence="1">Uncharacterized protein</fullName>
    </submittedName>
</protein>
<dbReference type="Gramene" id="Bo3g123400.1">
    <property type="protein sequence ID" value="Bo3g123400.1"/>
    <property type="gene ID" value="Bo3g123400"/>
</dbReference>
<dbReference type="Proteomes" id="UP000032141">
    <property type="component" value="Chromosome C3"/>
</dbReference>
<reference evidence="1 2" key="1">
    <citation type="journal article" date="2014" name="Genome Biol.">
        <title>Transcriptome and methylome profiling reveals relics of genome dominance in the mesopolyploid Brassica oleracea.</title>
        <authorList>
            <person name="Parkin I.A."/>
            <person name="Koh C."/>
            <person name="Tang H."/>
            <person name="Robinson S.J."/>
            <person name="Kagale S."/>
            <person name="Clarke W.E."/>
            <person name="Town C.D."/>
            <person name="Nixon J."/>
            <person name="Krishnakumar V."/>
            <person name="Bidwell S.L."/>
            <person name="Denoeud F."/>
            <person name="Belcram H."/>
            <person name="Links M.G."/>
            <person name="Just J."/>
            <person name="Clarke C."/>
            <person name="Bender T."/>
            <person name="Huebert T."/>
            <person name="Mason A.S."/>
            <person name="Pires J.C."/>
            <person name="Barker G."/>
            <person name="Moore J."/>
            <person name="Walley P.G."/>
            <person name="Manoli S."/>
            <person name="Batley J."/>
            <person name="Edwards D."/>
            <person name="Nelson M.N."/>
            <person name="Wang X."/>
            <person name="Paterson A.H."/>
            <person name="King G."/>
            <person name="Bancroft I."/>
            <person name="Chalhoub B."/>
            <person name="Sharpe A.G."/>
        </authorList>
    </citation>
    <scope>NUCLEOTIDE SEQUENCE</scope>
    <source>
        <strain evidence="1 2">cv. TO1000</strain>
    </source>
</reference>
<reference evidence="1" key="2">
    <citation type="submission" date="2015-03" db="UniProtKB">
        <authorList>
            <consortium name="EnsemblPlants"/>
        </authorList>
    </citation>
    <scope>IDENTIFICATION</scope>
</reference>
<dbReference type="eggNOG" id="KOG0285">
    <property type="taxonomic scope" value="Eukaryota"/>
</dbReference>
<keyword evidence="2" id="KW-1185">Reference proteome</keyword>
<organism evidence="1 2">
    <name type="scientific">Brassica oleracea var. oleracea</name>
    <dbReference type="NCBI Taxonomy" id="109376"/>
    <lineage>
        <taxon>Eukaryota</taxon>
        <taxon>Viridiplantae</taxon>
        <taxon>Streptophyta</taxon>
        <taxon>Embryophyta</taxon>
        <taxon>Tracheophyta</taxon>
        <taxon>Spermatophyta</taxon>
        <taxon>Magnoliopsida</taxon>
        <taxon>eudicotyledons</taxon>
        <taxon>Gunneridae</taxon>
        <taxon>Pentapetalae</taxon>
        <taxon>rosids</taxon>
        <taxon>malvids</taxon>
        <taxon>Brassicales</taxon>
        <taxon>Brassicaceae</taxon>
        <taxon>Brassiceae</taxon>
        <taxon>Brassica</taxon>
    </lineage>
</organism>
<evidence type="ECO:0000313" key="2">
    <source>
        <dbReference type="Proteomes" id="UP000032141"/>
    </source>
</evidence>
<sequence>MASNDGKPFWMKHAEDAQIKDQGVKDAAAKAAFEATFQGVDSDSLIIVFSKKICLSHKRKVVFGGVEPVSQPPWRSEQTGTSTAFALPGPEGSKSVQKGVTENALVVGPTLQPKLFQVLLTFAVYSSSVFDSWLIIIFTAHPGALGLGYWSINCALALEKESMSCKETVGLDA</sequence>
<name>A0A0D3BGW6_BRAOL</name>
<proteinExistence type="predicted"/>
<dbReference type="AlphaFoldDB" id="A0A0D3BGW6"/>
<dbReference type="EnsemblPlants" id="Bo3g123400.1">
    <property type="protein sequence ID" value="Bo3g123400.1"/>
    <property type="gene ID" value="Bo3g123400"/>
</dbReference>
<accession>A0A0D3BGW6</accession>